<gene>
    <name evidence="11 13" type="primary">pyrD</name>
    <name evidence="13" type="ORF">AFE02nite_03910</name>
</gene>
<comment type="subcellular location">
    <subcellularLocation>
        <location evidence="11">Cell membrane</location>
        <topology evidence="11">Peripheral membrane protein</topology>
    </subcellularLocation>
    <subcellularLocation>
        <location evidence="2">Membrane</location>
    </subcellularLocation>
</comment>
<evidence type="ECO:0000256" key="1">
    <source>
        <dbReference type="ARBA" id="ARBA00003125"/>
    </source>
</evidence>
<feature type="binding site" evidence="11">
    <location>
        <position position="185"/>
    </location>
    <ligand>
        <name>substrate</name>
    </ligand>
</feature>
<feature type="binding site" evidence="11">
    <location>
        <begin position="114"/>
        <end position="118"/>
    </location>
    <ligand>
        <name>substrate</name>
    </ligand>
</feature>
<comment type="catalytic activity">
    <reaction evidence="10 11">
        <text>(S)-dihydroorotate + a quinone = orotate + a quinol</text>
        <dbReference type="Rhea" id="RHEA:30187"/>
        <dbReference type="ChEBI" id="CHEBI:24646"/>
        <dbReference type="ChEBI" id="CHEBI:30839"/>
        <dbReference type="ChEBI" id="CHEBI:30864"/>
        <dbReference type="ChEBI" id="CHEBI:132124"/>
        <dbReference type="EC" id="1.3.5.2"/>
    </reaction>
</comment>
<evidence type="ECO:0000313" key="13">
    <source>
        <dbReference type="EMBL" id="GEN78657.1"/>
    </source>
</evidence>
<dbReference type="UniPathway" id="UPA00070">
    <property type="reaction ID" value="UER00946"/>
</dbReference>
<evidence type="ECO:0000256" key="7">
    <source>
        <dbReference type="ARBA" id="ARBA00022975"/>
    </source>
</evidence>
<dbReference type="InterPro" id="IPR005719">
    <property type="entry name" value="Dihydroorotate_DH_2"/>
</dbReference>
<feature type="binding site" evidence="11">
    <location>
        <position position="223"/>
    </location>
    <ligand>
        <name>FMN</name>
        <dbReference type="ChEBI" id="CHEBI:58210"/>
    </ligand>
</feature>
<dbReference type="RefSeq" id="WP_034246321.1">
    <property type="nucleotide sequence ID" value="NZ_BJYK01000001.1"/>
</dbReference>
<dbReference type="CDD" id="cd04738">
    <property type="entry name" value="DHOD_2_like"/>
    <property type="match status" value="1"/>
</dbReference>
<dbReference type="EMBL" id="BJYK01000001">
    <property type="protein sequence ID" value="GEN78657.1"/>
    <property type="molecule type" value="Genomic_DNA"/>
</dbReference>
<sequence length="345" mass="36872">MYRLLFNQVFRRMDPERAHHIAFVGIRWAAAVPGLGWLLRRWFNRGFAPTVAFGRQIPAPFGLAAGFDKNGVGVRGLTMLGFGWIEVGTITALAQPGNDRPRLWRVLDQRAIRNRMGFNNDGAAEVAARLRRLRSRSSGQRFVVGVNIGKSRATPVEDAAQDYATSARLLAPYADFLVVNVSSPNTPGLRDLQAVDQLRPILEAVRAAADGATEPGRVPVLVKIAPDLSDDDVDAVADLALELGLAGMVAVNTTIAHDLGPGGLSGPPLLPRGLEVVRRVRARLGDGPVVIGCGGITTADDARAYLAAGADLVQGYTGFIYEGPFWSSRVNRGLARAARPAGGAR</sequence>
<evidence type="ECO:0000256" key="9">
    <source>
        <dbReference type="ARBA" id="ARBA00023136"/>
    </source>
</evidence>
<feature type="domain" description="Dihydroorotate dehydrogenase catalytic" evidence="12">
    <location>
        <begin position="53"/>
        <end position="336"/>
    </location>
</feature>
<dbReference type="PANTHER" id="PTHR48109:SF4">
    <property type="entry name" value="DIHYDROOROTATE DEHYDROGENASE (QUINONE), MITOCHONDRIAL"/>
    <property type="match status" value="1"/>
</dbReference>
<keyword evidence="8 11" id="KW-0560">Oxidoreductase</keyword>
<evidence type="ECO:0000256" key="6">
    <source>
        <dbReference type="ARBA" id="ARBA00022643"/>
    </source>
</evidence>
<dbReference type="PIRSF" id="PIRSF000164">
    <property type="entry name" value="DHO_oxidase"/>
    <property type="match status" value="1"/>
</dbReference>
<comment type="subunit">
    <text evidence="11">Monomer.</text>
</comment>
<dbReference type="Proteomes" id="UP000321484">
    <property type="component" value="Unassembled WGS sequence"/>
</dbReference>
<comment type="cofactor">
    <cofactor evidence="11">
        <name>FMN</name>
        <dbReference type="ChEBI" id="CHEBI:58210"/>
    </cofactor>
    <text evidence="11">Binds 1 FMN per subunit.</text>
</comment>
<comment type="pathway">
    <text evidence="3 11">Pyrimidine metabolism; UMP biosynthesis via de novo pathway; orotate from (S)-dihydroorotate (quinone route): step 1/1.</text>
</comment>
<dbReference type="InterPro" id="IPR050074">
    <property type="entry name" value="DHO_dehydrogenase"/>
</dbReference>
<dbReference type="GO" id="GO:0044205">
    <property type="term" value="P:'de novo' UMP biosynthetic process"/>
    <property type="evidence" value="ECO:0007669"/>
    <property type="project" value="UniProtKB-UniRule"/>
</dbReference>
<evidence type="ECO:0000259" key="12">
    <source>
        <dbReference type="Pfam" id="PF01180"/>
    </source>
</evidence>
<dbReference type="SUPFAM" id="SSF51395">
    <property type="entry name" value="FMN-linked oxidoreductases"/>
    <property type="match status" value="1"/>
</dbReference>
<keyword evidence="14" id="KW-1185">Reference proteome</keyword>
<feature type="binding site" evidence="11">
    <location>
        <begin position="65"/>
        <end position="69"/>
    </location>
    <ligand>
        <name>FMN</name>
        <dbReference type="ChEBI" id="CHEBI:58210"/>
    </ligand>
</feature>
<dbReference type="GO" id="GO:0006207">
    <property type="term" value="P:'de novo' pyrimidine nucleobase biosynthetic process"/>
    <property type="evidence" value="ECO:0007669"/>
    <property type="project" value="UniProtKB-UniRule"/>
</dbReference>
<dbReference type="GO" id="GO:0106430">
    <property type="term" value="F:dihydroorotate dehydrogenase (quinone) activity"/>
    <property type="evidence" value="ECO:0007669"/>
    <property type="project" value="UniProtKB-EC"/>
</dbReference>
<feature type="active site" description="Nucleophile" evidence="11">
    <location>
        <position position="183"/>
    </location>
</feature>
<feature type="binding site" evidence="11">
    <location>
        <position position="180"/>
    </location>
    <ligand>
        <name>FMN</name>
        <dbReference type="ChEBI" id="CHEBI:58210"/>
    </ligand>
</feature>
<feature type="binding site" evidence="11">
    <location>
        <begin position="252"/>
        <end position="253"/>
    </location>
    <ligand>
        <name>substrate</name>
    </ligand>
</feature>
<dbReference type="HAMAP" id="MF_00225">
    <property type="entry name" value="DHO_dh_type2"/>
    <property type="match status" value="1"/>
</dbReference>
<comment type="similarity">
    <text evidence="4 11">Belongs to the dihydroorotate dehydrogenase family. Type 2 subfamily.</text>
</comment>
<comment type="caution">
    <text evidence="13">The sequence shown here is derived from an EMBL/GenBank/DDBJ whole genome shotgun (WGS) entry which is preliminary data.</text>
</comment>
<dbReference type="GO" id="GO:0005886">
    <property type="term" value="C:plasma membrane"/>
    <property type="evidence" value="ECO:0007669"/>
    <property type="project" value="UniProtKB-SubCell"/>
</dbReference>
<keyword evidence="11" id="KW-1003">Cell membrane</keyword>
<keyword evidence="6 11" id="KW-0288">FMN</keyword>
<accession>A0A511YTY9</accession>
<evidence type="ECO:0000256" key="5">
    <source>
        <dbReference type="ARBA" id="ARBA00022630"/>
    </source>
</evidence>
<evidence type="ECO:0000256" key="8">
    <source>
        <dbReference type="ARBA" id="ARBA00023002"/>
    </source>
</evidence>
<dbReference type="InterPro" id="IPR013785">
    <property type="entry name" value="Aldolase_TIM"/>
</dbReference>
<keyword evidence="5 11" id="KW-0285">Flavoprotein</keyword>
<dbReference type="OrthoDB" id="9802377at2"/>
<dbReference type="PANTHER" id="PTHR48109">
    <property type="entry name" value="DIHYDROOROTATE DEHYDROGENASE (QUINONE), MITOCHONDRIAL-RELATED"/>
    <property type="match status" value="1"/>
</dbReference>
<dbReference type="GO" id="GO:0005737">
    <property type="term" value="C:cytoplasm"/>
    <property type="evidence" value="ECO:0007669"/>
    <property type="project" value="InterPro"/>
</dbReference>
<comment type="function">
    <text evidence="1 11">Catalyzes the conversion of dihydroorotate to orotate with quinone as electron acceptor.</text>
</comment>
<keyword evidence="9 11" id="KW-0472">Membrane</keyword>
<dbReference type="Pfam" id="PF01180">
    <property type="entry name" value="DHO_dh"/>
    <property type="match status" value="1"/>
</dbReference>
<dbReference type="AlphaFoldDB" id="A0A511YTY9"/>
<feature type="binding site" evidence="11">
    <location>
        <position position="295"/>
    </location>
    <ligand>
        <name>FMN</name>
        <dbReference type="ChEBI" id="CHEBI:58210"/>
    </ligand>
</feature>
<dbReference type="EC" id="1.3.5.2" evidence="11"/>
<keyword evidence="7 11" id="KW-0665">Pyrimidine biosynthesis</keyword>
<feature type="binding site" evidence="11">
    <location>
        <position position="89"/>
    </location>
    <ligand>
        <name>FMN</name>
        <dbReference type="ChEBI" id="CHEBI:58210"/>
    </ligand>
</feature>
<feature type="binding site" evidence="11">
    <location>
        <position position="69"/>
    </location>
    <ligand>
        <name>substrate</name>
    </ligand>
</feature>
<evidence type="ECO:0000256" key="11">
    <source>
        <dbReference type="HAMAP-Rule" id="MF_00225"/>
    </source>
</evidence>
<dbReference type="PROSITE" id="PS00912">
    <property type="entry name" value="DHODEHASE_2"/>
    <property type="match status" value="1"/>
</dbReference>
<name>A0A511YTY9_9CELL</name>
<protein>
    <recommendedName>
        <fullName evidence="11">Dihydroorotate dehydrogenase (quinone)</fullName>
        <ecNumber evidence="11">1.3.5.2</ecNumber>
    </recommendedName>
    <alternativeName>
        <fullName evidence="11">DHOdehase</fullName>
        <shortName evidence="11">DHOD</shortName>
        <shortName evidence="11">DHODase</shortName>
    </alternativeName>
    <alternativeName>
        <fullName evidence="11">Dihydroorotate oxidase</fullName>
    </alternativeName>
</protein>
<organism evidence="13 14">
    <name type="scientific">Actinotalea fermentans</name>
    <dbReference type="NCBI Taxonomy" id="43671"/>
    <lineage>
        <taxon>Bacteria</taxon>
        <taxon>Bacillati</taxon>
        <taxon>Actinomycetota</taxon>
        <taxon>Actinomycetes</taxon>
        <taxon>Micrococcales</taxon>
        <taxon>Cellulomonadaceae</taxon>
        <taxon>Actinotalea</taxon>
    </lineage>
</organism>
<feature type="binding site" evidence="11">
    <location>
        <begin position="316"/>
        <end position="317"/>
    </location>
    <ligand>
        <name>FMN</name>
        <dbReference type="ChEBI" id="CHEBI:58210"/>
    </ligand>
</feature>
<evidence type="ECO:0000256" key="3">
    <source>
        <dbReference type="ARBA" id="ARBA00005161"/>
    </source>
</evidence>
<evidence type="ECO:0000256" key="10">
    <source>
        <dbReference type="ARBA" id="ARBA00048639"/>
    </source>
</evidence>
<dbReference type="Gene3D" id="3.20.20.70">
    <property type="entry name" value="Aldolase class I"/>
    <property type="match status" value="1"/>
</dbReference>
<dbReference type="PROSITE" id="PS00911">
    <property type="entry name" value="DHODEHASE_1"/>
    <property type="match status" value="1"/>
</dbReference>
<reference evidence="13 14" key="1">
    <citation type="submission" date="2019-07" db="EMBL/GenBank/DDBJ databases">
        <title>Whole genome shotgun sequence of Actinotalea fermentans NBRC 105374.</title>
        <authorList>
            <person name="Hosoyama A."/>
            <person name="Uohara A."/>
            <person name="Ohji S."/>
            <person name="Ichikawa N."/>
        </authorList>
    </citation>
    <scope>NUCLEOTIDE SEQUENCE [LARGE SCALE GENOMIC DNA]</scope>
    <source>
        <strain evidence="13 14">NBRC 105374</strain>
    </source>
</reference>
<dbReference type="InterPro" id="IPR012135">
    <property type="entry name" value="Dihydroorotate_DH_1_2"/>
</dbReference>
<feature type="binding site" evidence="11">
    <location>
        <position position="180"/>
    </location>
    <ligand>
        <name>substrate</name>
    </ligand>
</feature>
<feature type="binding site" evidence="11">
    <location>
        <position position="147"/>
    </location>
    <ligand>
        <name>FMN</name>
        <dbReference type="ChEBI" id="CHEBI:58210"/>
    </ligand>
</feature>
<evidence type="ECO:0000256" key="4">
    <source>
        <dbReference type="ARBA" id="ARBA00005359"/>
    </source>
</evidence>
<proteinExistence type="inferred from homology"/>
<dbReference type="NCBIfam" id="TIGR01036">
    <property type="entry name" value="pyrD_sub2"/>
    <property type="match status" value="1"/>
</dbReference>
<dbReference type="NCBIfam" id="NF003648">
    <property type="entry name" value="PRK05286.2-1"/>
    <property type="match status" value="1"/>
</dbReference>
<dbReference type="InterPro" id="IPR001295">
    <property type="entry name" value="Dihydroorotate_DH_CS"/>
</dbReference>
<dbReference type="NCBIfam" id="NF003652">
    <property type="entry name" value="PRK05286.2-5"/>
    <property type="match status" value="1"/>
</dbReference>
<feature type="binding site" evidence="11">
    <location>
        <position position="266"/>
    </location>
    <ligand>
        <name>FMN</name>
        <dbReference type="ChEBI" id="CHEBI:58210"/>
    </ligand>
</feature>
<evidence type="ECO:0000256" key="2">
    <source>
        <dbReference type="ARBA" id="ARBA00004370"/>
    </source>
</evidence>
<dbReference type="InterPro" id="IPR005720">
    <property type="entry name" value="Dihydroorotate_DH_cat"/>
</dbReference>
<evidence type="ECO:0000313" key="14">
    <source>
        <dbReference type="Proteomes" id="UP000321484"/>
    </source>
</evidence>
<feature type="binding site" evidence="11">
    <location>
        <position position="251"/>
    </location>
    <ligand>
        <name>FMN</name>
        <dbReference type="ChEBI" id="CHEBI:58210"/>
    </ligand>
</feature>